<gene>
    <name evidence="1" type="ORF">CN425_22345</name>
</gene>
<evidence type="ECO:0000313" key="1">
    <source>
        <dbReference type="EMBL" id="PEV97758.1"/>
    </source>
</evidence>
<comment type="caution">
    <text evidence="1">The sequence shown here is derived from an EMBL/GenBank/DDBJ whole genome shotgun (WGS) entry which is preliminary data.</text>
</comment>
<keyword evidence="1" id="KW-0808">Transferase</keyword>
<protein>
    <submittedName>
        <fullName evidence="1">SAM-dependent methyltransferase</fullName>
    </submittedName>
</protein>
<evidence type="ECO:0000313" key="2">
    <source>
        <dbReference type="Proteomes" id="UP000220635"/>
    </source>
</evidence>
<accession>A0A2A8PQS2</accession>
<reference evidence="1 2" key="1">
    <citation type="submission" date="2017-09" db="EMBL/GenBank/DDBJ databases">
        <title>Large-scale bioinformatics analysis of Bacillus genomes uncovers conserved roles of natural products in bacterial physiology.</title>
        <authorList>
            <consortium name="Agbiome Team Llc"/>
            <person name="Bleich R.M."/>
            <person name="Grubbs K.J."/>
            <person name="Santa Maria K.C."/>
            <person name="Allen S.E."/>
            <person name="Farag S."/>
            <person name="Shank E.A."/>
            <person name="Bowers A."/>
        </authorList>
    </citation>
    <scope>NUCLEOTIDE SEQUENCE [LARGE SCALE GENOMIC DNA]</scope>
    <source>
        <strain evidence="1 2">AFS010695</strain>
    </source>
</reference>
<organism evidence="1 2">
    <name type="scientific">Bacillus cereus</name>
    <dbReference type="NCBI Taxonomy" id="1396"/>
    <lineage>
        <taxon>Bacteria</taxon>
        <taxon>Bacillati</taxon>
        <taxon>Bacillota</taxon>
        <taxon>Bacilli</taxon>
        <taxon>Bacillales</taxon>
        <taxon>Bacillaceae</taxon>
        <taxon>Bacillus</taxon>
        <taxon>Bacillus cereus group</taxon>
    </lineage>
</organism>
<dbReference type="GO" id="GO:0008168">
    <property type="term" value="F:methyltransferase activity"/>
    <property type="evidence" value="ECO:0007669"/>
    <property type="project" value="UniProtKB-KW"/>
</dbReference>
<dbReference type="GO" id="GO:0032259">
    <property type="term" value="P:methylation"/>
    <property type="evidence" value="ECO:0007669"/>
    <property type="project" value="UniProtKB-KW"/>
</dbReference>
<dbReference type="EMBL" id="NTWE01000042">
    <property type="protein sequence ID" value="PEV97758.1"/>
    <property type="molecule type" value="Genomic_DNA"/>
</dbReference>
<dbReference type="OrthoDB" id="465705at2"/>
<proteinExistence type="predicted"/>
<sequence length="52" mass="6179">MLRTFEATQKLFDDTEIYPFVNEVDTLLRRIGFSSVNWRQTAPCHWALVAYK</sequence>
<dbReference type="RefSeq" id="WP_098381199.1">
    <property type="nucleotide sequence ID" value="NZ_NTWE01000042.1"/>
</dbReference>
<dbReference type="Proteomes" id="UP000220635">
    <property type="component" value="Unassembled WGS sequence"/>
</dbReference>
<keyword evidence="1" id="KW-0489">Methyltransferase</keyword>
<name>A0A2A8PQS2_BACCE</name>
<dbReference type="AlphaFoldDB" id="A0A2A8PQS2"/>